<comment type="similarity">
    <text evidence="3">Belongs to the NRAMP family.</text>
</comment>
<dbReference type="OrthoDB" id="409173at2759"/>
<evidence type="ECO:0000256" key="1">
    <source>
        <dbReference type="ARBA" id="ARBA00004107"/>
    </source>
</evidence>
<evidence type="ECO:0000256" key="13">
    <source>
        <dbReference type="ARBA" id="ARBA00023180"/>
    </source>
</evidence>
<dbReference type="GO" id="GO:0005765">
    <property type="term" value="C:lysosomal membrane"/>
    <property type="evidence" value="ECO:0007669"/>
    <property type="project" value="UniProtKB-SubCell"/>
</dbReference>
<proteinExistence type="inferred from homology"/>
<evidence type="ECO:0000313" key="22">
    <source>
        <dbReference type="EMBL" id="PIO13453.1"/>
    </source>
</evidence>
<dbReference type="GO" id="GO:0005886">
    <property type="term" value="C:plasma membrane"/>
    <property type="evidence" value="ECO:0007669"/>
    <property type="project" value="TreeGrafter"/>
</dbReference>
<sequence length="309" mass="33793">APRFILWILVEIAIIGSDMQEVIGTAIAFSLLSSGRIPLWAGVLITIVDTIFFLFLDKYGNRQEKVSHNEKQIKRRMRAADHGGRGLNRLCLIRLHPADQDTQEPRKQPPIHPQLLSHQSMAKRKCKKPPKQPKGTAGLPVSSGKMAAPLTHAAPHPDGPSGPGSALPHTQRTAALPQQPSTPPRTDLSGKGERLLKRLGFISTSPPSSPDLRTESSPGRGRGNRERPVSPSYGTPQEPPEAILIAKIDHLDRRDKRIGTFTGGKTSESLTLGLPMIVGTFMIFFFLGWNTTLSIVQKTVTSRANRSSK</sequence>
<comment type="catalytic activity">
    <reaction evidence="16">
        <text>Fe(2+)(in) + H(+)(out) = Fe(2+)(out) + H(+)(in)</text>
        <dbReference type="Rhea" id="RHEA:29439"/>
        <dbReference type="ChEBI" id="CHEBI:15378"/>
        <dbReference type="ChEBI" id="CHEBI:29033"/>
    </reaction>
</comment>
<dbReference type="GO" id="GO:0051139">
    <property type="term" value="F:metal cation:proton antiporter activity"/>
    <property type="evidence" value="ECO:0007669"/>
    <property type="project" value="TreeGrafter"/>
</dbReference>
<evidence type="ECO:0000256" key="15">
    <source>
        <dbReference type="ARBA" id="ARBA00032337"/>
    </source>
</evidence>
<feature type="transmembrane region" description="Helical" evidence="21">
    <location>
        <begin position="270"/>
        <end position="289"/>
    </location>
</feature>
<dbReference type="Pfam" id="PF01566">
    <property type="entry name" value="Nramp"/>
    <property type="match status" value="1"/>
</dbReference>
<feature type="non-terminal residue" evidence="22">
    <location>
        <position position="1"/>
    </location>
</feature>
<dbReference type="InterPro" id="IPR001046">
    <property type="entry name" value="NRAMP_fam"/>
</dbReference>
<keyword evidence="6" id="KW-0410">Iron transport</keyword>
<feature type="compositionally biased region" description="Basic and acidic residues" evidence="20">
    <location>
        <begin position="98"/>
        <end position="107"/>
    </location>
</feature>
<feature type="compositionally biased region" description="Polar residues" evidence="20">
    <location>
        <begin position="168"/>
        <end position="179"/>
    </location>
</feature>
<evidence type="ECO:0000256" key="21">
    <source>
        <dbReference type="SAM" id="Phobius"/>
    </source>
</evidence>
<evidence type="ECO:0000256" key="9">
    <source>
        <dbReference type="ARBA" id="ARBA00022989"/>
    </source>
</evidence>
<dbReference type="Proteomes" id="UP000228934">
    <property type="component" value="Unassembled WGS sequence"/>
</dbReference>
<keyword evidence="10" id="KW-0408">Iron</keyword>
<evidence type="ECO:0000256" key="11">
    <source>
        <dbReference type="ARBA" id="ARBA00023065"/>
    </source>
</evidence>
<comment type="catalytic activity">
    <reaction evidence="18">
        <text>Zn(2+)(in) + H(+)(out) = Zn(2+)(out) + H(+)(in)</text>
        <dbReference type="Rhea" id="RHEA:28839"/>
        <dbReference type="ChEBI" id="CHEBI:15378"/>
        <dbReference type="ChEBI" id="CHEBI:29105"/>
    </reaction>
</comment>
<dbReference type="PANTHER" id="PTHR11706">
    <property type="entry name" value="SOLUTE CARRIER PROTEIN FAMILY 11 MEMBER"/>
    <property type="match status" value="1"/>
</dbReference>
<evidence type="ECO:0000256" key="6">
    <source>
        <dbReference type="ARBA" id="ARBA00022496"/>
    </source>
</evidence>
<evidence type="ECO:0000256" key="2">
    <source>
        <dbReference type="ARBA" id="ARBA00004155"/>
    </source>
</evidence>
<dbReference type="GO" id="GO:0005384">
    <property type="term" value="F:manganese ion transmembrane transporter activity"/>
    <property type="evidence" value="ECO:0007669"/>
    <property type="project" value="TreeGrafter"/>
</dbReference>
<evidence type="ECO:0000256" key="19">
    <source>
        <dbReference type="ARBA" id="ARBA00048522"/>
    </source>
</evidence>
<evidence type="ECO:0000256" key="14">
    <source>
        <dbReference type="ARBA" id="ARBA00023228"/>
    </source>
</evidence>
<gene>
    <name evidence="22" type="ORF">AB205_0180010</name>
</gene>
<protein>
    <recommendedName>
        <fullName evidence="4">Natural resistance-associated macrophage protein 1</fullName>
    </recommendedName>
    <alternativeName>
        <fullName evidence="15">Solute carrier family 11 member 1</fullName>
    </alternativeName>
</protein>
<keyword evidence="5" id="KW-0813">Transport</keyword>
<keyword evidence="7 21" id="KW-0812">Transmembrane</keyword>
<comment type="catalytic activity">
    <reaction evidence="19">
        <text>Mn(2+)(in) + H(+)(out) = Mn(2+)(out) + H(+)(in)</text>
        <dbReference type="Rhea" id="RHEA:73063"/>
        <dbReference type="ChEBI" id="CHEBI:15378"/>
        <dbReference type="ChEBI" id="CHEBI:29035"/>
    </reaction>
</comment>
<evidence type="ECO:0000256" key="10">
    <source>
        <dbReference type="ARBA" id="ARBA00023004"/>
    </source>
</evidence>
<evidence type="ECO:0000256" key="16">
    <source>
        <dbReference type="ARBA" id="ARBA00035584"/>
    </source>
</evidence>
<dbReference type="PANTHER" id="PTHR11706:SF52">
    <property type="entry name" value="NATURAL RESISTANCE-ASSOCIATED MACROPHAGE PROTEIN 1"/>
    <property type="match status" value="1"/>
</dbReference>
<keyword evidence="13" id="KW-0325">Glycoprotein</keyword>
<evidence type="ECO:0000256" key="3">
    <source>
        <dbReference type="ARBA" id="ARBA00006670"/>
    </source>
</evidence>
<dbReference type="AlphaFoldDB" id="A0A2G9QEG3"/>
<comment type="function">
    <text evidence="17">Macrophage-specific antiporter that fluxes metal ions in either direction against a proton gradient. Localized to late endosomal lysosomal membranes, delivers bivalent cations from the cytosol into these acidic compartments where they may directly affect antimicrobial activity. Involved in iron metabolism and host natural resistance to infection with intracellular parasites. Pathogen resistance involves sequestration of Fe(2+) and Mn(2+), cofactors of both prokaryotic and eukaryotic catalases and superoxide dismutases, not only to protect the macrophage against its own generation of reactive oxygen species, but to deny the cations to the pathogen for synthesis of its protective enzymes.</text>
</comment>
<dbReference type="GO" id="GO:0005381">
    <property type="term" value="F:iron ion transmembrane transporter activity"/>
    <property type="evidence" value="ECO:0007669"/>
    <property type="project" value="TreeGrafter"/>
</dbReference>
<feature type="region of interest" description="Disordered" evidence="20">
    <location>
        <begin position="98"/>
        <end position="238"/>
    </location>
</feature>
<keyword evidence="8" id="KW-0967">Endosome</keyword>
<evidence type="ECO:0000256" key="4">
    <source>
        <dbReference type="ARBA" id="ARBA00015099"/>
    </source>
</evidence>
<evidence type="ECO:0000256" key="5">
    <source>
        <dbReference type="ARBA" id="ARBA00022448"/>
    </source>
</evidence>
<dbReference type="GO" id="GO:0031902">
    <property type="term" value="C:late endosome membrane"/>
    <property type="evidence" value="ECO:0007669"/>
    <property type="project" value="UniProtKB-SubCell"/>
</dbReference>
<feature type="transmembrane region" description="Helical" evidence="21">
    <location>
        <begin position="37"/>
        <end position="56"/>
    </location>
</feature>
<keyword evidence="12 21" id="KW-0472">Membrane</keyword>
<dbReference type="EMBL" id="KZ059766">
    <property type="protein sequence ID" value="PIO13453.1"/>
    <property type="molecule type" value="Genomic_DNA"/>
</dbReference>
<evidence type="ECO:0000313" key="23">
    <source>
        <dbReference type="Proteomes" id="UP000228934"/>
    </source>
</evidence>
<evidence type="ECO:0000256" key="12">
    <source>
        <dbReference type="ARBA" id="ARBA00023136"/>
    </source>
</evidence>
<keyword evidence="11" id="KW-0406">Ion transport</keyword>
<dbReference type="GO" id="GO:0015086">
    <property type="term" value="F:cadmium ion transmembrane transporter activity"/>
    <property type="evidence" value="ECO:0007669"/>
    <property type="project" value="TreeGrafter"/>
</dbReference>
<reference evidence="23" key="1">
    <citation type="journal article" date="2017" name="Nat. Commun.">
        <title>The North American bullfrog draft genome provides insight into hormonal regulation of long noncoding RNA.</title>
        <authorList>
            <person name="Hammond S.A."/>
            <person name="Warren R.L."/>
            <person name="Vandervalk B.P."/>
            <person name="Kucuk E."/>
            <person name="Khan H."/>
            <person name="Gibb E.A."/>
            <person name="Pandoh P."/>
            <person name="Kirk H."/>
            <person name="Zhao Y."/>
            <person name="Jones M."/>
            <person name="Mungall A.J."/>
            <person name="Coope R."/>
            <person name="Pleasance S."/>
            <person name="Moore R.A."/>
            <person name="Holt R.A."/>
            <person name="Round J.M."/>
            <person name="Ohora S."/>
            <person name="Walle B.V."/>
            <person name="Veldhoen N."/>
            <person name="Helbing C.C."/>
            <person name="Birol I."/>
        </authorList>
    </citation>
    <scope>NUCLEOTIDE SEQUENCE [LARGE SCALE GENOMIC DNA]</scope>
</reference>
<dbReference type="GO" id="GO:0030670">
    <property type="term" value="C:phagocytic vesicle membrane"/>
    <property type="evidence" value="ECO:0007669"/>
    <property type="project" value="TreeGrafter"/>
</dbReference>
<dbReference type="PRINTS" id="PR00447">
    <property type="entry name" value="NATRESASSCMP"/>
</dbReference>
<feature type="compositionally biased region" description="Basic residues" evidence="20">
    <location>
        <begin position="121"/>
        <end position="131"/>
    </location>
</feature>
<keyword evidence="9 21" id="KW-1133">Transmembrane helix</keyword>
<organism evidence="22 23">
    <name type="scientific">Aquarana catesbeiana</name>
    <name type="common">American bullfrog</name>
    <name type="synonym">Rana catesbeiana</name>
    <dbReference type="NCBI Taxonomy" id="8400"/>
    <lineage>
        <taxon>Eukaryota</taxon>
        <taxon>Metazoa</taxon>
        <taxon>Chordata</taxon>
        <taxon>Craniata</taxon>
        <taxon>Vertebrata</taxon>
        <taxon>Euteleostomi</taxon>
        <taxon>Amphibia</taxon>
        <taxon>Batrachia</taxon>
        <taxon>Anura</taxon>
        <taxon>Neobatrachia</taxon>
        <taxon>Ranoidea</taxon>
        <taxon>Ranidae</taxon>
        <taxon>Aquarana</taxon>
    </lineage>
</organism>
<keyword evidence="23" id="KW-1185">Reference proteome</keyword>
<evidence type="ECO:0000256" key="8">
    <source>
        <dbReference type="ARBA" id="ARBA00022753"/>
    </source>
</evidence>
<evidence type="ECO:0000256" key="17">
    <source>
        <dbReference type="ARBA" id="ARBA00035618"/>
    </source>
</evidence>
<name>A0A2G9QEG3_AQUCT</name>
<evidence type="ECO:0000256" key="18">
    <source>
        <dbReference type="ARBA" id="ARBA00047695"/>
    </source>
</evidence>
<comment type="subcellular location">
    <subcellularLocation>
        <location evidence="1">Late endosome membrane</location>
        <topology evidence="1">Multi-pass membrane protein</topology>
    </subcellularLocation>
    <subcellularLocation>
        <location evidence="2">Lysosome membrane</location>
        <topology evidence="2">Multi-pass membrane protein</topology>
    </subcellularLocation>
</comment>
<feature type="non-terminal residue" evidence="22">
    <location>
        <position position="309"/>
    </location>
</feature>
<evidence type="ECO:0000256" key="7">
    <source>
        <dbReference type="ARBA" id="ARBA00022692"/>
    </source>
</evidence>
<keyword evidence="14" id="KW-0458">Lysosome</keyword>
<accession>A0A2G9QEG3</accession>
<evidence type="ECO:0000256" key="20">
    <source>
        <dbReference type="SAM" id="MobiDB-lite"/>
    </source>
</evidence>